<dbReference type="FunFam" id="1.10.287.950:FF:000001">
    <property type="entry name" value="Methyl-accepting chemotaxis sensory transducer"/>
    <property type="match status" value="1"/>
</dbReference>
<dbReference type="PANTHER" id="PTHR32089:SF120">
    <property type="entry name" value="METHYL-ACCEPTING CHEMOTAXIS PROTEIN TLPQ"/>
    <property type="match status" value="1"/>
</dbReference>
<proteinExistence type="inferred from homology"/>
<evidence type="ECO:0000313" key="16">
    <source>
        <dbReference type="EMBL" id="MDR6234742.1"/>
    </source>
</evidence>
<evidence type="ECO:0000256" key="6">
    <source>
        <dbReference type="ARBA" id="ARBA00022989"/>
    </source>
</evidence>
<dbReference type="InterPro" id="IPR003660">
    <property type="entry name" value="HAMP_dom"/>
</dbReference>
<evidence type="ECO:0000256" key="7">
    <source>
        <dbReference type="ARBA" id="ARBA00023136"/>
    </source>
</evidence>
<evidence type="ECO:0000256" key="2">
    <source>
        <dbReference type="ARBA" id="ARBA00022475"/>
    </source>
</evidence>
<dbReference type="AlphaFoldDB" id="A0AAJ2BQW4"/>
<dbReference type="PANTHER" id="PTHR32089">
    <property type="entry name" value="METHYL-ACCEPTING CHEMOTAXIS PROTEIN MCPB"/>
    <property type="match status" value="1"/>
</dbReference>
<keyword evidence="6 12" id="KW-1133">Transmembrane helix</keyword>
<evidence type="ECO:0000256" key="3">
    <source>
        <dbReference type="ARBA" id="ARBA00022481"/>
    </source>
</evidence>
<dbReference type="SUPFAM" id="SSF58104">
    <property type="entry name" value="Methyl-accepting chemotaxis protein (MCP) signaling domain"/>
    <property type="match status" value="1"/>
</dbReference>
<evidence type="ECO:0000256" key="10">
    <source>
        <dbReference type="PROSITE-ProRule" id="PRU00284"/>
    </source>
</evidence>
<dbReference type="InterPro" id="IPR004089">
    <property type="entry name" value="MCPsignal_dom"/>
</dbReference>
<dbReference type="GO" id="GO:0005886">
    <property type="term" value="C:plasma membrane"/>
    <property type="evidence" value="ECO:0007669"/>
    <property type="project" value="UniProtKB-SubCell"/>
</dbReference>
<dbReference type="InterPro" id="IPR032255">
    <property type="entry name" value="HBM"/>
</dbReference>
<dbReference type="SMART" id="SM01358">
    <property type="entry name" value="HBM"/>
    <property type="match status" value="1"/>
</dbReference>
<dbReference type="CDD" id="cd11386">
    <property type="entry name" value="MCP_signal"/>
    <property type="match status" value="1"/>
</dbReference>
<evidence type="ECO:0000256" key="4">
    <source>
        <dbReference type="ARBA" id="ARBA00022500"/>
    </source>
</evidence>
<evidence type="ECO:0000259" key="15">
    <source>
        <dbReference type="PROSITE" id="PS51753"/>
    </source>
</evidence>
<feature type="domain" description="HAMP" evidence="14">
    <location>
        <begin position="300"/>
        <end position="352"/>
    </location>
</feature>
<organism evidence="16 17">
    <name type="scientific">Pseudomonas oryzihabitans</name>
    <dbReference type="NCBI Taxonomy" id="47885"/>
    <lineage>
        <taxon>Bacteria</taxon>
        <taxon>Pseudomonadati</taxon>
        <taxon>Pseudomonadota</taxon>
        <taxon>Gammaproteobacteria</taxon>
        <taxon>Pseudomonadales</taxon>
        <taxon>Pseudomonadaceae</taxon>
        <taxon>Pseudomonas</taxon>
    </lineage>
</organism>
<dbReference type="Pfam" id="PF16591">
    <property type="entry name" value="HBM"/>
    <property type="match status" value="1"/>
</dbReference>
<dbReference type="PROSITE" id="PS51753">
    <property type="entry name" value="HBM"/>
    <property type="match status" value="1"/>
</dbReference>
<feature type="transmembrane region" description="Helical" evidence="12">
    <location>
        <begin position="12"/>
        <end position="34"/>
    </location>
</feature>
<evidence type="ECO:0000256" key="9">
    <source>
        <dbReference type="ARBA" id="ARBA00029447"/>
    </source>
</evidence>
<evidence type="ECO:0000259" key="13">
    <source>
        <dbReference type="PROSITE" id="PS50111"/>
    </source>
</evidence>
<name>A0AAJ2BQW4_9PSED</name>
<evidence type="ECO:0000256" key="5">
    <source>
        <dbReference type="ARBA" id="ARBA00022692"/>
    </source>
</evidence>
<dbReference type="CDD" id="cd06225">
    <property type="entry name" value="HAMP"/>
    <property type="match status" value="1"/>
</dbReference>
<evidence type="ECO:0000256" key="8">
    <source>
        <dbReference type="ARBA" id="ARBA00023224"/>
    </source>
</evidence>
<keyword evidence="3" id="KW-0488">Methylation</keyword>
<keyword evidence="5 12" id="KW-0812">Transmembrane</keyword>
<dbReference type="SMART" id="SM00283">
    <property type="entry name" value="MA"/>
    <property type="match status" value="1"/>
</dbReference>
<dbReference type="Gene3D" id="1.10.287.950">
    <property type="entry name" value="Methyl-accepting chemotaxis protein"/>
    <property type="match status" value="1"/>
</dbReference>
<evidence type="ECO:0000256" key="1">
    <source>
        <dbReference type="ARBA" id="ARBA00004651"/>
    </source>
</evidence>
<evidence type="ECO:0000256" key="11">
    <source>
        <dbReference type="SAM" id="Coils"/>
    </source>
</evidence>
<dbReference type="PROSITE" id="PS50111">
    <property type="entry name" value="CHEMOTAXIS_TRANSDUC_2"/>
    <property type="match status" value="1"/>
</dbReference>
<dbReference type="Gene3D" id="1.20.1440.210">
    <property type="match status" value="1"/>
</dbReference>
<accession>A0AAJ2BQW4</accession>
<dbReference type="Pfam" id="PF00672">
    <property type="entry name" value="HAMP"/>
    <property type="match status" value="1"/>
</dbReference>
<comment type="similarity">
    <text evidence="9">Belongs to the methyl-accepting chemotaxis (MCP) protein family.</text>
</comment>
<gene>
    <name evidence="16" type="ORF">QE440_002483</name>
</gene>
<sequence length="630" mass="68494">MQLKDISVRSKLFIGFTLLIIPTLLVAYSGWGGIESLNRRSTRIESIDQLGFYSRDMRIQGQAFSLDDTPEQASQWLKVTNLFAGELQSIGAGSKIPRNQQLTQQAEELLKRYRALQQTRMSLSAEQSKSREGGAKIGDDLTERLKTLLHARQETEQVVAQQQLSELFAASQKMRLELRSYRAAPSAAQQQRVNQSLDQARTELQDVVTYVSAEQFQTIQDLIEAYARYFALQVDLQAKVAETRQGLDQNIQKLLDISNELKNFQSELRQADMSSAKYSLLGWLLAIIALSLATAWIITRSIVTPLRETIRLAEQVASGDLTAHVAITRKDELGMLQSTMQRMTGNLRALISELRDGVVQMASAAEELSAITEQTRAGATAQKVETEQIATAMQQMTATIGEVARNAGQASGAAREATLKTREGDQAVGQVITQIEALAQEVDTTQATMESLKQDADRIGGVLDVIKAVAEQTNLLALNAAIEAARAGEAGRGFAVVADEVRSLAQRTRSSTDEIAALIASLHGSTDQMSAALDRNIQLTASSVDLTRQAGAVLGSVSTAVNEIESMNEQIAAAVEQQSAAGEDISRSVVKVHEVTDQTAAASEETARSSGELARLSLQLQELAGRFKVS</sequence>
<dbReference type="Pfam" id="PF00015">
    <property type="entry name" value="MCPsignal"/>
    <property type="match status" value="1"/>
</dbReference>
<dbReference type="PROSITE" id="PS50885">
    <property type="entry name" value="HAMP"/>
    <property type="match status" value="1"/>
</dbReference>
<evidence type="ECO:0000259" key="14">
    <source>
        <dbReference type="PROSITE" id="PS50885"/>
    </source>
</evidence>
<feature type="domain" description="HBM" evidence="15">
    <location>
        <begin position="39"/>
        <end position="273"/>
    </location>
</feature>
<protein>
    <submittedName>
        <fullName evidence="16">Methyl-accepting chemotaxis protein</fullName>
    </submittedName>
</protein>
<feature type="coiled-coil region" evidence="11">
    <location>
        <begin position="99"/>
        <end position="126"/>
    </location>
</feature>
<keyword evidence="2" id="KW-1003">Cell membrane</keyword>
<keyword evidence="7 12" id="KW-0472">Membrane</keyword>
<dbReference type="GO" id="GO:0007165">
    <property type="term" value="P:signal transduction"/>
    <property type="evidence" value="ECO:0007669"/>
    <property type="project" value="UniProtKB-KW"/>
</dbReference>
<comment type="subcellular location">
    <subcellularLocation>
        <location evidence="1">Cell membrane</location>
        <topology evidence="1">Multi-pass membrane protein</topology>
    </subcellularLocation>
</comment>
<feature type="domain" description="Methyl-accepting transducer" evidence="13">
    <location>
        <begin position="357"/>
        <end position="593"/>
    </location>
</feature>
<evidence type="ECO:0000256" key="12">
    <source>
        <dbReference type="SAM" id="Phobius"/>
    </source>
</evidence>
<evidence type="ECO:0000313" key="17">
    <source>
        <dbReference type="Proteomes" id="UP001268036"/>
    </source>
</evidence>
<dbReference type="EMBL" id="JAVJAF010000001">
    <property type="protein sequence ID" value="MDR6234742.1"/>
    <property type="molecule type" value="Genomic_DNA"/>
</dbReference>
<keyword evidence="4" id="KW-0145">Chemotaxis</keyword>
<comment type="caution">
    <text evidence="16">The sequence shown here is derived from an EMBL/GenBank/DDBJ whole genome shotgun (WGS) entry which is preliminary data.</text>
</comment>
<dbReference type="Proteomes" id="UP001268036">
    <property type="component" value="Unassembled WGS sequence"/>
</dbReference>
<keyword evidence="11" id="KW-0175">Coiled coil</keyword>
<keyword evidence="8 10" id="KW-0807">Transducer</keyword>
<reference evidence="16" key="1">
    <citation type="submission" date="2023-08" db="EMBL/GenBank/DDBJ databases">
        <title>Functional and genomic diversity of the sorghum phyllosphere microbiome.</title>
        <authorList>
            <person name="Shade A."/>
        </authorList>
    </citation>
    <scope>NUCLEOTIDE SEQUENCE</scope>
    <source>
        <strain evidence="16">SORGH_AS_0201</strain>
    </source>
</reference>
<dbReference type="SMART" id="SM00304">
    <property type="entry name" value="HAMP"/>
    <property type="match status" value="1"/>
</dbReference>
<dbReference type="GO" id="GO:0006935">
    <property type="term" value="P:chemotaxis"/>
    <property type="evidence" value="ECO:0007669"/>
    <property type="project" value="UniProtKB-KW"/>
</dbReference>